<comment type="similarity">
    <text evidence="2 10">Belongs to the mitochondrial carrier (TC 2.A.29) family.</text>
</comment>
<evidence type="ECO:0000256" key="4">
    <source>
        <dbReference type="ARBA" id="ARBA00022692"/>
    </source>
</evidence>
<evidence type="ECO:0000256" key="6">
    <source>
        <dbReference type="ARBA" id="ARBA00022792"/>
    </source>
</evidence>
<keyword evidence="4 9" id="KW-0812">Transmembrane</keyword>
<keyword evidence="8 9" id="KW-0472">Membrane</keyword>
<dbReference type="InterPro" id="IPR002067">
    <property type="entry name" value="MCP"/>
</dbReference>
<dbReference type="AlphaFoldDB" id="A0A267EI35"/>
<dbReference type="Gene3D" id="1.50.40.10">
    <property type="entry name" value="Mitochondrial carrier domain"/>
    <property type="match status" value="1"/>
</dbReference>
<evidence type="ECO:0008006" key="13">
    <source>
        <dbReference type="Google" id="ProtNLM"/>
    </source>
</evidence>
<proteinExistence type="inferred from homology"/>
<sequence>MEAQIKKDDKASMIDKVFELRGKATIFLCGGMAGCLAKTTVAPLDRVKILLQTHNHAHESHGIFGTLRHIWSVEGIAGFYRSNGAQMIRIFPYSAIQFLSFDVYNNSLSASLGEGNLTRLISGSMAGMTAVSLTYPLDVVRTRLAYQSAGCADYPHSNYSGIADCLRHLRTQRALFAGLAPSLLGMAPYAGVSFCAFHWLQRQAVERWPGLFAVRDDDESPARLCTWARPLIGGLAGAAAQTVSYPLDCARRYMQVAGAPGRFSLAEVPAAGAAATLSQLYSRYGVAAGLYRGLSLNYVRVVPTAGVSFAAYETLRQAFGV</sequence>
<dbReference type="GO" id="GO:0055085">
    <property type="term" value="P:transmembrane transport"/>
    <property type="evidence" value="ECO:0007669"/>
    <property type="project" value="InterPro"/>
</dbReference>
<keyword evidence="12" id="KW-1185">Reference proteome</keyword>
<evidence type="ECO:0000313" key="12">
    <source>
        <dbReference type="Proteomes" id="UP000215902"/>
    </source>
</evidence>
<protein>
    <recommendedName>
        <fullName evidence="13">Mitochondrial carrier protein</fullName>
    </recommendedName>
</protein>
<reference evidence="11 12" key="1">
    <citation type="submission" date="2017-06" db="EMBL/GenBank/DDBJ databases">
        <title>A platform for efficient transgenesis in Macrostomum lignano, a flatworm model organism for stem cell research.</title>
        <authorList>
            <person name="Berezikov E."/>
        </authorList>
    </citation>
    <scope>NUCLEOTIDE SEQUENCE [LARGE SCALE GENOMIC DNA]</scope>
    <source>
        <strain evidence="11">DV1</strain>
        <tissue evidence="11">Whole organism</tissue>
    </source>
</reference>
<dbReference type="PRINTS" id="PR00928">
    <property type="entry name" value="GRAVESDC"/>
</dbReference>
<keyword evidence="6" id="KW-0999">Mitochondrion inner membrane</keyword>
<comment type="caution">
    <text evidence="11">The sequence shown here is derived from an EMBL/GenBank/DDBJ whole genome shotgun (WGS) entry which is preliminary data.</text>
</comment>
<dbReference type="PROSITE" id="PS50920">
    <property type="entry name" value="SOLCAR"/>
    <property type="match status" value="3"/>
</dbReference>
<accession>A0A267EI35</accession>
<evidence type="ECO:0000313" key="11">
    <source>
        <dbReference type="EMBL" id="PAA61170.1"/>
    </source>
</evidence>
<keyword evidence="5" id="KW-0677">Repeat</keyword>
<keyword evidence="3 10" id="KW-0813">Transport</keyword>
<dbReference type="InterPro" id="IPR023395">
    <property type="entry name" value="MCP_dom_sf"/>
</dbReference>
<dbReference type="InterPro" id="IPR018108">
    <property type="entry name" value="MCP_transmembrane"/>
</dbReference>
<evidence type="ECO:0000256" key="8">
    <source>
        <dbReference type="ARBA" id="ARBA00023136"/>
    </source>
</evidence>
<name>A0A267EI35_9PLAT</name>
<feature type="repeat" description="Solcar" evidence="9">
    <location>
        <begin position="114"/>
        <end position="203"/>
    </location>
</feature>
<dbReference type="Pfam" id="PF00153">
    <property type="entry name" value="Mito_carr"/>
    <property type="match status" value="3"/>
</dbReference>
<dbReference type="GO" id="GO:0005743">
    <property type="term" value="C:mitochondrial inner membrane"/>
    <property type="evidence" value="ECO:0007669"/>
    <property type="project" value="UniProtKB-SubCell"/>
</dbReference>
<dbReference type="EMBL" id="NIVC01002064">
    <property type="protein sequence ID" value="PAA61170.1"/>
    <property type="molecule type" value="Genomic_DNA"/>
</dbReference>
<dbReference type="SUPFAM" id="SSF103506">
    <property type="entry name" value="Mitochondrial carrier"/>
    <property type="match status" value="1"/>
</dbReference>
<evidence type="ECO:0000256" key="1">
    <source>
        <dbReference type="ARBA" id="ARBA00004448"/>
    </source>
</evidence>
<evidence type="ECO:0000256" key="10">
    <source>
        <dbReference type="RuleBase" id="RU000488"/>
    </source>
</evidence>
<dbReference type="PROSITE" id="PS51257">
    <property type="entry name" value="PROKAR_LIPOPROTEIN"/>
    <property type="match status" value="1"/>
</dbReference>
<feature type="repeat" description="Solcar" evidence="9">
    <location>
        <begin position="21"/>
        <end position="107"/>
    </location>
</feature>
<dbReference type="InterPro" id="IPR002167">
    <property type="entry name" value="GDC-like"/>
</dbReference>
<evidence type="ECO:0000256" key="2">
    <source>
        <dbReference type="ARBA" id="ARBA00006375"/>
    </source>
</evidence>
<dbReference type="PANTHER" id="PTHR24089">
    <property type="entry name" value="SOLUTE CARRIER FAMILY 25"/>
    <property type="match status" value="1"/>
</dbReference>
<keyword evidence="7" id="KW-0496">Mitochondrion</keyword>
<evidence type="ECO:0000256" key="5">
    <source>
        <dbReference type="ARBA" id="ARBA00022737"/>
    </source>
</evidence>
<evidence type="ECO:0000256" key="3">
    <source>
        <dbReference type="ARBA" id="ARBA00022448"/>
    </source>
</evidence>
<comment type="subcellular location">
    <subcellularLocation>
        <location evidence="1">Mitochondrion inner membrane</location>
        <topology evidence="1">Multi-pass membrane protein</topology>
    </subcellularLocation>
</comment>
<evidence type="ECO:0000256" key="7">
    <source>
        <dbReference type="ARBA" id="ARBA00023128"/>
    </source>
</evidence>
<evidence type="ECO:0000256" key="9">
    <source>
        <dbReference type="PROSITE-ProRule" id="PRU00282"/>
    </source>
</evidence>
<organism evidence="11 12">
    <name type="scientific">Macrostomum lignano</name>
    <dbReference type="NCBI Taxonomy" id="282301"/>
    <lineage>
        <taxon>Eukaryota</taxon>
        <taxon>Metazoa</taxon>
        <taxon>Spiralia</taxon>
        <taxon>Lophotrochozoa</taxon>
        <taxon>Platyhelminthes</taxon>
        <taxon>Rhabditophora</taxon>
        <taxon>Macrostomorpha</taxon>
        <taxon>Macrostomida</taxon>
        <taxon>Macrostomidae</taxon>
        <taxon>Macrostomum</taxon>
    </lineage>
</organism>
<dbReference type="STRING" id="282301.A0A267EI35"/>
<feature type="repeat" description="Solcar" evidence="9">
    <location>
        <begin position="228"/>
        <end position="318"/>
    </location>
</feature>
<dbReference type="Proteomes" id="UP000215902">
    <property type="component" value="Unassembled WGS sequence"/>
</dbReference>
<gene>
    <name evidence="11" type="ORF">BOX15_Mlig013785g1</name>
</gene>
<dbReference type="PRINTS" id="PR00926">
    <property type="entry name" value="MITOCARRIER"/>
</dbReference>
<dbReference type="OrthoDB" id="270584at2759"/>